<organism evidence="1 2">
    <name type="scientific">Macaca mulatta</name>
    <name type="common">Rhesus macaque</name>
    <dbReference type="NCBI Taxonomy" id="9544"/>
    <lineage>
        <taxon>Eukaryota</taxon>
        <taxon>Metazoa</taxon>
        <taxon>Chordata</taxon>
        <taxon>Craniata</taxon>
        <taxon>Vertebrata</taxon>
        <taxon>Euteleostomi</taxon>
        <taxon>Mammalia</taxon>
        <taxon>Eutheria</taxon>
        <taxon>Euarchontoglires</taxon>
        <taxon>Primates</taxon>
        <taxon>Haplorrhini</taxon>
        <taxon>Catarrhini</taxon>
        <taxon>Cercopithecidae</taxon>
        <taxon>Cercopithecinae</taxon>
        <taxon>Macaca</taxon>
    </lineage>
</organism>
<protein>
    <submittedName>
        <fullName evidence="1">Uncharacterized protein</fullName>
    </submittedName>
</protein>
<keyword evidence="2" id="KW-1185">Reference proteome</keyword>
<reference evidence="1" key="2">
    <citation type="submission" date="2019-01" db="EMBL/GenBank/DDBJ databases">
        <authorList>
            <person name="Graves T."/>
            <person name="Eichler E.E."/>
            <person name="Wilson R.K."/>
        </authorList>
    </citation>
    <scope>NUCLEOTIDE SEQUENCE [LARGE SCALE GENOMIC DNA]</scope>
    <source>
        <strain evidence="1">17573</strain>
    </source>
</reference>
<dbReference type="PANTHER" id="PTHR12138">
    <property type="entry name" value="PRIMATE-EXPANDED PROTEIN FAMILY"/>
    <property type="match status" value="1"/>
</dbReference>
<dbReference type="VEuPathDB" id="HostDB:ENSMMUG00000053531"/>
<name>A0A5F8AJF4_MACMU</name>
<reference evidence="1" key="3">
    <citation type="submission" date="2025-08" db="UniProtKB">
        <authorList>
            <consortium name="Ensembl"/>
        </authorList>
    </citation>
    <scope>IDENTIFICATION</scope>
    <source>
        <strain evidence="1">17573</strain>
    </source>
</reference>
<dbReference type="Proteomes" id="UP000006718">
    <property type="component" value="Chromosome 1"/>
</dbReference>
<dbReference type="AlphaFoldDB" id="A0A5F8AJF4"/>
<evidence type="ECO:0000313" key="1">
    <source>
        <dbReference type="Ensembl" id="ENSMMUP00000077074.1"/>
    </source>
</evidence>
<dbReference type="GeneTree" id="ENSGT01120000271815"/>
<accession>A0A5F8AJF4</accession>
<evidence type="ECO:0000313" key="2">
    <source>
        <dbReference type="Proteomes" id="UP000006718"/>
    </source>
</evidence>
<reference evidence="2" key="1">
    <citation type="journal article" date="2007" name="Science">
        <title>Evolutionary and biomedical insights from the rhesus macaque genome.</title>
        <authorList>
            <person name="Gibbs R.A."/>
            <person name="Rogers J."/>
            <person name="Katze M.G."/>
            <person name="Bumgarner R."/>
            <person name="Weinstock G.M."/>
            <person name="Mardis E.R."/>
            <person name="Remington K.A."/>
            <person name="Strausberg R.L."/>
            <person name="Venter J.C."/>
            <person name="Wilson R.K."/>
            <person name="Batzer M.A."/>
            <person name="Bustamante C.D."/>
            <person name="Eichler E.E."/>
            <person name="Hahn M.W."/>
            <person name="Hardison R.C."/>
            <person name="Makova K.D."/>
            <person name="Miller W."/>
            <person name="Milosavljevic A."/>
            <person name="Palermo R.E."/>
            <person name="Siepel A."/>
            <person name="Sikela J.M."/>
            <person name="Attaway T."/>
            <person name="Bell S."/>
            <person name="Bernard K.E."/>
            <person name="Buhay C.J."/>
            <person name="Chandrabose M.N."/>
            <person name="Dao M."/>
            <person name="Davis C."/>
            <person name="Delehaunty K.D."/>
            <person name="Ding Y."/>
            <person name="Dinh H.H."/>
            <person name="Dugan-Rocha S."/>
            <person name="Fulton L.A."/>
            <person name="Gabisi R.A."/>
            <person name="Garner T.T."/>
            <person name="Godfrey J."/>
            <person name="Hawes A.C."/>
            <person name="Hernandez J."/>
            <person name="Hines S."/>
            <person name="Holder M."/>
            <person name="Hume J."/>
            <person name="Jhangiani S.N."/>
            <person name="Joshi V."/>
            <person name="Khan Z.M."/>
            <person name="Kirkness E.F."/>
            <person name="Cree A."/>
            <person name="Fowler R.G."/>
            <person name="Lee S."/>
            <person name="Lewis L.R."/>
            <person name="Li Z."/>
            <person name="Liu Y.-S."/>
            <person name="Moore S.M."/>
            <person name="Muzny D."/>
            <person name="Nazareth L.V."/>
            <person name="Ngo D.N."/>
            <person name="Okwuonu G.O."/>
            <person name="Pai G."/>
            <person name="Parker D."/>
            <person name="Paul H.A."/>
            <person name="Pfannkoch C."/>
            <person name="Pohl C.S."/>
            <person name="Rogers Y.-H.C."/>
            <person name="Ruiz S.J."/>
            <person name="Sabo A."/>
            <person name="Santibanez J."/>
            <person name="Schneider B.W."/>
            <person name="Smith S.M."/>
            <person name="Sodergren E."/>
            <person name="Svatek A.F."/>
            <person name="Utterback T.R."/>
            <person name="Vattathil S."/>
            <person name="Warren W."/>
            <person name="White C.S."/>
            <person name="Chinwalla A.T."/>
            <person name="Feng Y."/>
            <person name="Halpern A.L."/>
            <person name="Hillier L.W."/>
            <person name="Huang X."/>
            <person name="Minx P."/>
            <person name="Nelson J.O."/>
            <person name="Pepin K.H."/>
            <person name="Qin X."/>
            <person name="Sutton G.G."/>
            <person name="Venter E."/>
            <person name="Walenz B.P."/>
            <person name="Wallis J.W."/>
            <person name="Worley K.C."/>
            <person name="Yang S.-P."/>
            <person name="Jones S.M."/>
            <person name="Marra M.A."/>
            <person name="Rocchi M."/>
            <person name="Schein J.E."/>
            <person name="Baertsch R."/>
            <person name="Clarke L."/>
            <person name="Csuros M."/>
            <person name="Glasscock J."/>
            <person name="Harris R.A."/>
            <person name="Havlak P."/>
            <person name="Jackson A.R."/>
            <person name="Jiang H."/>
            <person name="Liu Y."/>
            <person name="Messina D.N."/>
            <person name="Shen Y."/>
            <person name="Song H.X.-Z."/>
            <person name="Wylie T."/>
            <person name="Zhang L."/>
            <person name="Birney E."/>
            <person name="Han K."/>
            <person name="Konkel M.K."/>
            <person name="Lee J."/>
            <person name="Smit A.F.A."/>
            <person name="Ullmer B."/>
            <person name="Wang H."/>
            <person name="Xing J."/>
            <person name="Burhans R."/>
            <person name="Cheng Z."/>
            <person name="Karro J.E."/>
            <person name="Ma J."/>
            <person name="Raney B."/>
            <person name="She X."/>
            <person name="Cox M.J."/>
            <person name="Demuth J.P."/>
            <person name="Dumas L.J."/>
            <person name="Han S.-G."/>
            <person name="Hopkins J."/>
            <person name="Karimpour-Fard A."/>
            <person name="Kim Y.H."/>
            <person name="Pollack J.R."/>
            <person name="Vinar T."/>
            <person name="Addo-Quaye C."/>
            <person name="Degenhardt J."/>
            <person name="Denby A."/>
            <person name="Hubisz M.J."/>
            <person name="Indap A."/>
            <person name="Kosiol C."/>
            <person name="Lahn B.T."/>
            <person name="Lawson H.A."/>
            <person name="Marklein A."/>
            <person name="Nielsen R."/>
            <person name="Vallender E.J."/>
            <person name="Clark A.G."/>
            <person name="Ferguson B."/>
            <person name="Hernandez R.D."/>
            <person name="Hirani K."/>
            <person name="Kehrer-Sawatzki H."/>
            <person name="Kolb J."/>
            <person name="Patil S."/>
            <person name="Pu L.-L."/>
            <person name="Ren Y."/>
            <person name="Smith D.G."/>
            <person name="Wheeler D.A."/>
            <person name="Schenck I."/>
            <person name="Ball E.V."/>
            <person name="Chen R."/>
            <person name="Cooper D.N."/>
            <person name="Giardine B."/>
            <person name="Hsu F."/>
            <person name="Kent W.J."/>
            <person name="Lesk A."/>
            <person name="Nelson D.L."/>
            <person name="O'brien W.E."/>
            <person name="Pruefer K."/>
            <person name="Stenson P.D."/>
            <person name="Wallace J.C."/>
            <person name="Ke H."/>
            <person name="Liu X.-M."/>
            <person name="Wang P."/>
            <person name="Xiang A.P."/>
            <person name="Yang F."/>
            <person name="Barber G.P."/>
            <person name="Haussler D."/>
            <person name="Karolchik D."/>
            <person name="Kern A.D."/>
            <person name="Kuhn R.M."/>
            <person name="Smith K.E."/>
            <person name="Zwieg A.S."/>
        </authorList>
    </citation>
    <scope>NUCLEOTIDE SEQUENCE [LARGE SCALE GENOMIC DNA]</scope>
    <source>
        <strain evidence="2">17573</strain>
    </source>
</reference>
<dbReference type="PRINTS" id="PR02045">
    <property type="entry name" value="F138DOMAIN"/>
</dbReference>
<proteinExistence type="predicted"/>
<sequence length="165" mass="18312">DRVLLLLPRLECNDTISAHCNLRFLDSSNSPASASQVAEITGVCHHSQLIFVFLVESRFHHVGQAGLELLTSGDPLTLASQSAGITGMSHCAWPEASFLLLYTQLILITYQSTGKFAYSLKFICNPKINTHSTFFFFLLQSLLPRLDRVQCCALSSLQPLPPRFK</sequence>
<dbReference type="Ensembl" id="ENSMMUT00000105652.1">
    <property type="protein sequence ID" value="ENSMMUP00000077074.1"/>
    <property type="gene ID" value="ENSMMUG00000053531.1"/>
</dbReference>
<reference evidence="1" key="4">
    <citation type="submission" date="2025-09" db="UniProtKB">
        <authorList>
            <consortium name="Ensembl"/>
        </authorList>
    </citation>
    <scope>IDENTIFICATION</scope>
    <source>
        <strain evidence="1">17573</strain>
    </source>
</reference>
<dbReference type="PANTHER" id="PTHR12138:SF133">
    <property type="entry name" value="SECRETED PROTEIN"/>
    <property type="match status" value="1"/>
</dbReference>
<dbReference type="InParanoid" id="A0A5F8AJF4"/>